<dbReference type="InterPro" id="IPR013325">
    <property type="entry name" value="RNA_pol_sigma_r2"/>
</dbReference>
<feature type="domain" description="RNA polymerase sigma factor 70 region 4 type 2" evidence="6">
    <location>
        <begin position="128"/>
        <end position="178"/>
    </location>
</feature>
<dbReference type="EMBL" id="WBMR01000042">
    <property type="protein sequence ID" value="KAB2380727.1"/>
    <property type="molecule type" value="Genomic_DNA"/>
</dbReference>
<dbReference type="PANTHER" id="PTHR43133:SF25">
    <property type="entry name" value="RNA POLYMERASE SIGMA FACTOR RFAY-RELATED"/>
    <property type="match status" value="1"/>
</dbReference>
<dbReference type="Gene3D" id="1.10.1740.10">
    <property type="match status" value="1"/>
</dbReference>
<keyword evidence="2" id="KW-0805">Transcription regulation</keyword>
<dbReference type="SUPFAM" id="SSF88946">
    <property type="entry name" value="Sigma2 domain of RNA polymerase sigma factors"/>
    <property type="match status" value="1"/>
</dbReference>
<dbReference type="InterPro" id="IPR013249">
    <property type="entry name" value="RNA_pol_sigma70_r4_t2"/>
</dbReference>
<comment type="caution">
    <text evidence="7">The sequence shown here is derived from an EMBL/GenBank/DDBJ whole genome shotgun (WGS) entry which is preliminary data.</text>
</comment>
<protein>
    <submittedName>
        <fullName evidence="7">RNA polymerase sigma factor</fullName>
    </submittedName>
</protein>
<proteinExistence type="inferred from homology"/>
<dbReference type="Pfam" id="PF04542">
    <property type="entry name" value="Sigma70_r2"/>
    <property type="match status" value="1"/>
</dbReference>
<dbReference type="InterPro" id="IPR036388">
    <property type="entry name" value="WH-like_DNA-bd_sf"/>
</dbReference>
<dbReference type="GO" id="GO:0016987">
    <property type="term" value="F:sigma factor activity"/>
    <property type="evidence" value="ECO:0007669"/>
    <property type="project" value="UniProtKB-KW"/>
</dbReference>
<dbReference type="Pfam" id="PF08281">
    <property type="entry name" value="Sigma70_r4_2"/>
    <property type="match status" value="1"/>
</dbReference>
<dbReference type="AlphaFoldDB" id="A0A6L3VYN4"/>
<keyword evidence="8" id="KW-1185">Reference proteome</keyword>
<dbReference type="InterPro" id="IPR014284">
    <property type="entry name" value="RNA_pol_sigma-70_dom"/>
</dbReference>
<dbReference type="InterPro" id="IPR013324">
    <property type="entry name" value="RNA_pol_sigma_r3/r4-like"/>
</dbReference>
<gene>
    <name evidence="7" type="ORF">F9B16_17070</name>
</gene>
<keyword evidence="4" id="KW-0804">Transcription</keyword>
<sequence length="193" mass="21312">MTAPPTVPACDADLIGRSFDEPEAFAALFDRYSAMLYRYVSRRLGPEAAEDVVGETFLVAFSKRHRYDLAQRDARPWLFGIATKLVARHHRSEAARYRALRRSPVDGPAEGPADRVAAGVTAWASRPALAEALAGLPRRDLDVLLLVAWGDLAYEEVARALGIPVGTVRSRLNRARRKVRSALGDTNPMDEEE</sequence>
<evidence type="ECO:0000256" key="3">
    <source>
        <dbReference type="ARBA" id="ARBA00023082"/>
    </source>
</evidence>
<evidence type="ECO:0000256" key="2">
    <source>
        <dbReference type="ARBA" id="ARBA00023015"/>
    </source>
</evidence>
<dbReference type="GO" id="GO:0003677">
    <property type="term" value="F:DNA binding"/>
    <property type="evidence" value="ECO:0007669"/>
    <property type="project" value="InterPro"/>
</dbReference>
<dbReference type="SUPFAM" id="SSF88659">
    <property type="entry name" value="Sigma3 and sigma4 domains of RNA polymerase sigma factors"/>
    <property type="match status" value="1"/>
</dbReference>
<dbReference type="Proteomes" id="UP000483004">
    <property type="component" value="Unassembled WGS sequence"/>
</dbReference>
<dbReference type="PANTHER" id="PTHR43133">
    <property type="entry name" value="RNA POLYMERASE ECF-TYPE SIGMA FACTO"/>
    <property type="match status" value="1"/>
</dbReference>
<dbReference type="OrthoDB" id="5518337at2"/>
<evidence type="ECO:0000313" key="8">
    <source>
        <dbReference type="Proteomes" id="UP000483004"/>
    </source>
</evidence>
<dbReference type="RefSeq" id="WP_151541069.1">
    <property type="nucleotide sequence ID" value="NZ_WBMR01000042.1"/>
</dbReference>
<dbReference type="Gene3D" id="1.10.10.10">
    <property type="entry name" value="Winged helix-like DNA-binding domain superfamily/Winged helix DNA-binding domain"/>
    <property type="match status" value="1"/>
</dbReference>
<evidence type="ECO:0000259" key="6">
    <source>
        <dbReference type="Pfam" id="PF08281"/>
    </source>
</evidence>
<dbReference type="GO" id="GO:0006352">
    <property type="term" value="P:DNA-templated transcription initiation"/>
    <property type="evidence" value="ECO:0007669"/>
    <property type="project" value="InterPro"/>
</dbReference>
<dbReference type="InterPro" id="IPR039425">
    <property type="entry name" value="RNA_pol_sigma-70-like"/>
</dbReference>
<evidence type="ECO:0000256" key="1">
    <source>
        <dbReference type="ARBA" id="ARBA00010641"/>
    </source>
</evidence>
<evidence type="ECO:0000256" key="4">
    <source>
        <dbReference type="ARBA" id="ARBA00023163"/>
    </source>
</evidence>
<feature type="domain" description="RNA polymerase sigma-70 region 2" evidence="5">
    <location>
        <begin position="28"/>
        <end position="94"/>
    </location>
</feature>
<name>A0A6L3VYN4_9ACTN</name>
<dbReference type="InterPro" id="IPR007627">
    <property type="entry name" value="RNA_pol_sigma70_r2"/>
</dbReference>
<accession>A0A6L3VYN4</accession>
<comment type="similarity">
    <text evidence="1">Belongs to the sigma-70 factor family. ECF subfamily.</text>
</comment>
<evidence type="ECO:0000313" key="7">
    <source>
        <dbReference type="EMBL" id="KAB2380727.1"/>
    </source>
</evidence>
<dbReference type="CDD" id="cd06171">
    <property type="entry name" value="Sigma70_r4"/>
    <property type="match status" value="1"/>
</dbReference>
<dbReference type="NCBIfam" id="TIGR02937">
    <property type="entry name" value="sigma70-ECF"/>
    <property type="match status" value="1"/>
</dbReference>
<keyword evidence="3" id="KW-0731">Sigma factor</keyword>
<evidence type="ECO:0000259" key="5">
    <source>
        <dbReference type="Pfam" id="PF04542"/>
    </source>
</evidence>
<organism evidence="7 8">
    <name type="scientific">Actinomadura montaniterrae</name>
    <dbReference type="NCBI Taxonomy" id="1803903"/>
    <lineage>
        <taxon>Bacteria</taxon>
        <taxon>Bacillati</taxon>
        <taxon>Actinomycetota</taxon>
        <taxon>Actinomycetes</taxon>
        <taxon>Streptosporangiales</taxon>
        <taxon>Thermomonosporaceae</taxon>
        <taxon>Actinomadura</taxon>
    </lineage>
</organism>
<reference evidence="7 8" key="1">
    <citation type="submission" date="2019-09" db="EMBL/GenBank/DDBJ databases">
        <title>Actinomadura physcomitrii sp. nov., a novel actinomycete isolated from moss [Physcomitrium sphaericum (Ludw) Fuernr].</title>
        <authorList>
            <person name="Liu C."/>
            <person name="Zhuang X."/>
        </authorList>
    </citation>
    <scope>NUCLEOTIDE SEQUENCE [LARGE SCALE GENOMIC DNA]</scope>
    <source>
        <strain evidence="7 8">CYP1-1B</strain>
    </source>
</reference>